<evidence type="ECO:0000256" key="5">
    <source>
        <dbReference type="ARBA" id="ARBA00022519"/>
    </source>
</evidence>
<reference evidence="13 14" key="1">
    <citation type="journal article" date="2012" name="J. Bacteriol.">
        <title>Genome sequence of an alkane-degrading bacterium, Alcanivorax pacificus type strain W11-5, isolated from deep sea sediment.</title>
        <authorList>
            <person name="Lai Q."/>
            <person name="Shao Z."/>
        </authorList>
    </citation>
    <scope>NUCLEOTIDE SEQUENCE [LARGE SCALE GENOMIC DNA]</scope>
    <source>
        <strain evidence="13 14">W11-5</strain>
    </source>
</reference>
<dbReference type="Proteomes" id="UP000006764">
    <property type="component" value="Chromosome"/>
</dbReference>
<keyword evidence="11" id="KW-0175">Coiled coil</keyword>
<evidence type="ECO:0000256" key="11">
    <source>
        <dbReference type="SAM" id="Coils"/>
    </source>
</evidence>
<dbReference type="EMBL" id="CP004387">
    <property type="protein sequence ID" value="AJD48368.1"/>
    <property type="molecule type" value="Genomic_DNA"/>
</dbReference>
<dbReference type="AlphaFoldDB" id="A0A0B4XPJ0"/>
<keyword evidence="6 12" id="KW-0812">Transmembrane</keyword>
<dbReference type="InterPro" id="IPR045863">
    <property type="entry name" value="CorA_TM1_TM2"/>
</dbReference>
<keyword evidence="3" id="KW-0813">Transport</keyword>
<keyword evidence="5" id="KW-0997">Cell inner membrane</keyword>
<evidence type="ECO:0000256" key="9">
    <source>
        <dbReference type="ARBA" id="ARBA00023065"/>
    </source>
</evidence>
<feature type="transmembrane region" description="Helical" evidence="12">
    <location>
        <begin position="261"/>
        <end position="284"/>
    </location>
</feature>
<dbReference type="KEGG" id="apac:S7S_09780"/>
<dbReference type="GO" id="GO:0015095">
    <property type="term" value="F:magnesium ion transmembrane transporter activity"/>
    <property type="evidence" value="ECO:0007669"/>
    <property type="project" value="TreeGrafter"/>
</dbReference>
<dbReference type="GO" id="GO:0005886">
    <property type="term" value="C:plasma membrane"/>
    <property type="evidence" value="ECO:0007669"/>
    <property type="project" value="UniProtKB-SubCell"/>
</dbReference>
<comment type="similarity">
    <text evidence="2">Belongs to the CorA metal ion transporter (MIT) (TC 1.A.35) family.</text>
</comment>
<accession>A0A0B4XPJ0</accession>
<evidence type="ECO:0000256" key="7">
    <source>
        <dbReference type="ARBA" id="ARBA00022833"/>
    </source>
</evidence>
<proteinExistence type="inferred from homology"/>
<comment type="subcellular location">
    <subcellularLocation>
        <location evidence="1">Cell membrane</location>
        <topology evidence="1">Multi-pass membrane protein</topology>
    </subcellularLocation>
</comment>
<dbReference type="SUPFAM" id="SSF144083">
    <property type="entry name" value="Magnesium transport protein CorA, transmembrane region"/>
    <property type="match status" value="1"/>
</dbReference>
<dbReference type="GO" id="GO:0015087">
    <property type="term" value="F:cobalt ion transmembrane transporter activity"/>
    <property type="evidence" value="ECO:0007669"/>
    <property type="project" value="TreeGrafter"/>
</dbReference>
<evidence type="ECO:0000256" key="4">
    <source>
        <dbReference type="ARBA" id="ARBA00022475"/>
    </source>
</evidence>
<evidence type="ECO:0000256" key="10">
    <source>
        <dbReference type="ARBA" id="ARBA00023136"/>
    </source>
</evidence>
<name>A0A0B4XPJ0_9GAMM</name>
<dbReference type="SUPFAM" id="SSF143865">
    <property type="entry name" value="CorA soluble domain-like"/>
    <property type="match status" value="1"/>
</dbReference>
<evidence type="ECO:0000256" key="8">
    <source>
        <dbReference type="ARBA" id="ARBA00022989"/>
    </source>
</evidence>
<dbReference type="InterPro" id="IPR002523">
    <property type="entry name" value="MgTranspt_CorA/ZnTranspt_ZntB"/>
</dbReference>
<evidence type="ECO:0000256" key="1">
    <source>
        <dbReference type="ARBA" id="ARBA00004651"/>
    </source>
</evidence>
<evidence type="ECO:0000256" key="6">
    <source>
        <dbReference type="ARBA" id="ARBA00022692"/>
    </source>
</evidence>
<dbReference type="HOGENOM" id="CLU_007127_2_0_6"/>
<sequence length="320" mass="35709">MEGLVHAVLLDGRGGARTLDWEGVCQWEPSQGLLWVHLDYTADASSVWLYEQKDVPALVSDALLAQETRPRVTMMQEGLLVYLRGVNLNPGAEPEDMIAIRLWVTPGRVISTQRRQLRAVSSLLARADQGDAPGTSYGLLVELVDDLTWNMEDVVDQVEEQVGEYEEAAMQRQSRAMLGEMSLVRRRVTVLRRFLAPQRDALARLVDPASPLSDRERGQLREVADRLQRLLEDLDAAREHALIAQEDLSNRLADALNQRMYVLAIVSIIFLPMGFLTGLMGVNLGGMPGAESHNGFMVFATGLLIIGLVMAVVLKRWKWL</sequence>
<dbReference type="OrthoDB" id="9803484at2"/>
<dbReference type="Gene3D" id="3.30.460.20">
    <property type="entry name" value="CorA soluble domain-like"/>
    <property type="match status" value="1"/>
</dbReference>
<keyword evidence="8 12" id="KW-1133">Transmembrane helix</keyword>
<evidence type="ECO:0000313" key="13">
    <source>
        <dbReference type="EMBL" id="AJD48368.1"/>
    </source>
</evidence>
<feature type="coiled-coil region" evidence="11">
    <location>
        <begin position="217"/>
        <end position="247"/>
    </location>
</feature>
<organism evidence="13 14">
    <name type="scientific">Isoalcanivorax pacificus W11-5</name>
    <dbReference type="NCBI Taxonomy" id="391936"/>
    <lineage>
        <taxon>Bacteria</taxon>
        <taxon>Pseudomonadati</taxon>
        <taxon>Pseudomonadota</taxon>
        <taxon>Gammaproteobacteria</taxon>
        <taxon>Oceanospirillales</taxon>
        <taxon>Alcanivoracaceae</taxon>
        <taxon>Isoalcanivorax</taxon>
    </lineage>
</organism>
<evidence type="ECO:0000256" key="2">
    <source>
        <dbReference type="ARBA" id="ARBA00009765"/>
    </source>
</evidence>
<keyword evidence="10 12" id="KW-0472">Membrane</keyword>
<dbReference type="GO" id="GO:0000287">
    <property type="term" value="F:magnesium ion binding"/>
    <property type="evidence" value="ECO:0007669"/>
    <property type="project" value="TreeGrafter"/>
</dbReference>
<evidence type="ECO:0000256" key="3">
    <source>
        <dbReference type="ARBA" id="ARBA00022448"/>
    </source>
</evidence>
<evidence type="ECO:0000313" key="14">
    <source>
        <dbReference type="Proteomes" id="UP000006764"/>
    </source>
</evidence>
<dbReference type="PANTHER" id="PTHR46494:SF3">
    <property type="entry name" value="ZINC TRANSPORT PROTEIN ZNTB"/>
    <property type="match status" value="1"/>
</dbReference>
<dbReference type="STRING" id="391936.S7S_09780"/>
<keyword evidence="7" id="KW-0862">Zinc</keyword>
<dbReference type="Pfam" id="PF01544">
    <property type="entry name" value="CorA"/>
    <property type="match status" value="1"/>
</dbReference>
<protein>
    <submittedName>
        <fullName evidence="13">Magnesium transporter</fullName>
    </submittedName>
</protein>
<dbReference type="Gene3D" id="1.20.58.340">
    <property type="entry name" value="Magnesium transport protein CorA, transmembrane region"/>
    <property type="match status" value="2"/>
</dbReference>
<keyword evidence="9" id="KW-0406">Ion transport</keyword>
<evidence type="ECO:0000256" key="12">
    <source>
        <dbReference type="SAM" id="Phobius"/>
    </source>
</evidence>
<gene>
    <name evidence="13" type="ORF">S7S_09780</name>
</gene>
<keyword evidence="4" id="KW-1003">Cell membrane</keyword>
<dbReference type="GO" id="GO:0050897">
    <property type="term" value="F:cobalt ion binding"/>
    <property type="evidence" value="ECO:0007669"/>
    <property type="project" value="TreeGrafter"/>
</dbReference>
<dbReference type="PANTHER" id="PTHR46494">
    <property type="entry name" value="CORA FAMILY METAL ION TRANSPORTER (EUROFUNG)"/>
    <property type="match status" value="1"/>
</dbReference>
<keyword evidence="14" id="KW-1185">Reference proteome</keyword>
<dbReference type="RefSeq" id="WP_008735451.1">
    <property type="nucleotide sequence ID" value="NZ_CP004387.1"/>
</dbReference>
<feature type="transmembrane region" description="Helical" evidence="12">
    <location>
        <begin position="296"/>
        <end position="314"/>
    </location>
</feature>
<dbReference type="InterPro" id="IPR045861">
    <property type="entry name" value="CorA_cytoplasmic_dom"/>
</dbReference>
<dbReference type="CDD" id="cd12833">
    <property type="entry name" value="ZntB-like_1"/>
    <property type="match status" value="1"/>
</dbReference>